<gene>
    <name evidence="1" type="ORF">L6164_013530</name>
</gene>
<comment type="caution">
    <text evidence="1">The sequence shown here is derived from an EMBL/GenBank/DDBJ whole genome shotgun (WGS) entry which is preliminary data.</text>
</comment>
<dbReference type="EMBL" id="CM039431">
    <property type="protein sequence ID" value="KAI4334821.1"/>
    <property type="molecule type" value="Genomic_DNA"/>
</dbReference>
<keyword evidence="2" id="KW-1185">Reference proteome</keyword>
<protein>
    <submittedName>
        <fullName evidence="1">Uncharacterized protein</fullName>
    </submittedName>
</protein>
<sequence length="337" mass="38905">MLYKCIRSWDSTKKIIRRRGSAVTWEQARYSLCFDSKNKNKLETNIEDMNENARKSQENTMKVGKCLKHELKEAKYGMKEVDELVKKVEPKKTCCQGPCPDWVWQYRLGRQVANKTEAMKQLNAQFQPQKLSCIKSLPGMEYHSSEDFIPFKSAKKAFDELLKGLKDPKDWIVWNGWVCTLEVRKIQGSIADALKLTLKEDNEPERAKRLYMRLKDSLHNMTSGWISEDASEKSLKGLPVAIAAIANALKDKTLDEWKEACDLLKNYQQVDIANNSKDPYVSLQFSHDHLKKMEAKELFLLCSLFPEDSEIMEEGLIRMGIGLGLFENVYSWDSART</sequence>
<reference evidence="1 2" key="1">
    <citation type="journal article" date="2022" name="DNA Res.">
        <title>Chromosomal-level genome assembly of the orchid tree Bauhinia variegata (Leguminosae; Cercidoideae) supports the allotetraploid origin hypothesis of Bauhinia.</title>
        <authorList>
            <person name="Zhong Y."/>
            <person name="Chen Y."/>
            <person name="Zheng D."/>
            <person name="Pang J."/>
            <person name="Liu Y."/>
            <person name="Luo S."/>
            <person name="Meng S."/>
            <person name="Qian L."/>
            <person name="Wei D."/>
            <person name="Dai S."/>
            <person name="Zhou R."/>
        </authorList>
    </citation>
    <scope>NUCLEOTIDE SEQUENCE [LARGE SCALE GENOMIC DNA]</scope>
    <source>
        <strain evidence="1">BV-YZ2020</strain>
    </source>
</reference>
<evidence type="ECO:0000313" key="2">
    <source>
        <dbReference type="Proteomes" id="UP000828941"/>
    </source>
</evidence>
<evidence type="ECO:0000313" key="1">
    <source>
        <dbReference type="EMBL" id="KAI4334821.1"/>
    </source>
</evidence>
<proteinExistence type="predicted"/>
<dbReference type="Proteomes" id="UP000828941">
    <property type="component" value="Chromosome 6"/>
</dbReference>
<accession>A0ACB9NEZ5</accession>
<name>A0ACB9NEZ5_BAUVA</name>
<organism evidence="1 2">
    <name type="scientific">Bauhinia variegata</name>
    <name type="common">Purple orchid tree</name>
    <name type="synonym">Phanera variegata</name>
    <dbReference type="NCBI Taxonomy" id="167791"/>
    <lineage>
        <taxon>Eukaryota</taxon>
        <taxon>Viridiplantae</taxon>
        <taxon>Streptophyta</taxon>
        <taxon>Embryophyta</taxon>
        <taxon>Tracheophyta</taxon>
        <taxon>Spermatophyta</taxon>
        <taxon>Magnoliopsida</taxon>
        <taxon>eudicotyledons</taxon>
        <taxon>Gunneridae</taxon>
        <taxon>Pentapetalae</taxon>
        <taxon>rosids</taxon>
        <taxon>fabids</taxon>
        <taxon>Fabales</taxon>
        <taxon>Fabaceae</taxon>
        <taxon>Cercidoideae</taxon>
        <taxon>Cercideae</taxon>
        <taxon>Bauhiniinae</taxon>
        <taxon>Bauhinia</taxon>
    </lineage>
</organism>